<dbReference type="Pfam" id="PF00400">
    <property type="entry name" value="WD40"/>
    <property type="match status" value="1"/>
</dbReference>
<gene>
    <name evidence="10" type="ORF">pipiens_000940</name>
</gene>
<dbReference type="Gene3D" id="2.130.10.10">
    <property type="entry name" value="YVTN repeat-like/Quinoprotein amine dehydrogenase"/>
    <property type="match status" value="1"/>
</dbReference>
<evidence type="ECO:0000256" key="6">
    <source>
        <dbReference type="ARBA" id="ARBA00022824"/>
    </source>
</evidence>
<evidence type="ECO:0000256" key="1">
    <source>
        <dbReference type="ARBA" id="ARBA00004240"/>
    </source>
</evidence>
<evidence type="ECO:0000313" key="11">
    <source>
        <dbReference type="Proteomes" id="UP001562425"/>
    </source>
</evidence>
<reference evidence="10 11" key="1">
    <citation type="submission" date="2024-05" db="EMBL/GenBank/DDBJ databases">
        <title>Culex pipiens pipiens assembly and annotation.</title>
        <authorList>
            <person name="Alout H."/>
            <person name="Durand T."/>
        </authorList>
    </citation>
    <scope>NUCLEOTIDE SEQUENCE [LARGE SCALE GENOMIC DNA]</scope>
    <source>
        <strain evidence="10">HA-2024</strain>
        <tissue evidence="10">Whole body</tissue>
    </source>
</reference>
<dbReference type="PROSITE" id="PS50082">
    <property type="entry name" value="WD_REPEATS_2"/>
    <property type="match status" value="1"/>
</dbReference>
<dbReference type="PANTHER" id="PTHR13923:SF11">
    <property type="entry name" value="SECRETORY 31, ISOFORM D"/>
    <property type="match status" value="1"/>
</dbReference>
<comment type="caution">
    <text evidence="10">The sequence shown here is derived from an EMBL/GenBank/DDBJ whole genome shotgun (WGS) entry which is preliminary data.</text>
</comment>
<dbReference type="Proteomes" id="UP001562425">
    <property type="component" value="Unassembled WGS sequence"/>
</dbReference>
<dbReference type="GO" id="GO:0016192">
    <property type="term" value="P:vesicle-mediated transport"/>
    <property type="evidence" value="ECO:0007669"/>
    <property type="project" value="UniProtKB-KW"/>
</dbReference>
<dbReference type="InterPro" id="IPR015943">
    <property type="entry name" value="WD40/YVTN_repeat-like_dom_sf"/>
</dbReference>
<evidence type="ECO:0000256" key="9">
    <source>
        <dbReference type="PROSITE-ProRule" id="PRU00221"/>
    </source>
</evidence>
<dbReference type="PANTHER" id="PTHR13923">
    <property type="entry name" value="SEC31-RELATED PROTEIN"/>
    <property type="match status" value="1"/>
</dbReference>
<comment type="subcellular location">
    <subcellularLocation>
        <location evidence="1">Endoplasmic reticulum</location>
    </subcellularLocation>
</comment>
<keyword evidence="11" id="KW-1185">Reference proteome</keyword>
<dbReference type="EMBL" id="JBEHCU010002434">
    <property type="protein sequence ID" value="KAL1402841.1"/>
    <property type="molecule type" value="Genomic_DNA"/>
</dbReference>
<keyword evidence="6" id="KW-0256">Endoplasmic reticulum</keyword>
<keyword evidence="7" id="KW-0931">ER-Golgi transport</keyword>
<evidence type="ECO:0000256" key="7">
    <source>
        <dbReference type="ARBA" id="ARBA00022892"/>
    </source>
</evidence>
<dbReference type="InterPro" id="IPR001680">
    <property type="entry name" value="WD40_rpt"/>
</dbReference>
<dbReference type="InterPro" id="IPR040251">
    <property type="entry name" value="SEC31-like"/>
</dbReference>
<proteinExistence type="inferred from homology"/>
<dbReference type="PROSITE" id="PS50294">
    <property type="entry name" value="WD_REPEATS_REGION"/>
    <property type="match status" value="1"/>
</dbReference>
<feature type="non-terminal residue" evidence="10">
    <location>
        <position position="116"/>
    </location>
</feature>
<evidence type="ECO:0000313" key="10">
    <source>
        <dbReference type="EMBL" id="KAL1402841.1"/>
    </source>
</evidence>
<evidence type="ECO:0000256" key="8">
    <source>
        <dbReference type="ARBA" id="ARBA00022927"/>
    </source>
</evidence>
<accession>A0ABD1DTC3</accession>
<dbReference type="GO" id="GO:0015031">
    <property type="term" value="P:protein transport"/>
    <property type="evidence" value="ECO:0007669"/>
    <property type="project" value="UniProtKB-KW"/>
</dbReference>
<feature type="repeat" description="WD" evidence="9">
    <location>
        <begin position="4"/>
        <end position="39"/>
    </location>
</feature>
<keyword evidence="4 9" id="KW-0853">WD repeat</keyword>
<comment type="similarity">
    <text evidence="2">Belongs to the WD repeat SEC31 family.</text>
</comment>
<organism evidence="10 11">
    <name type="scientific">Culex pipiens pipiens</name>
    <name type="common">Northern house mosquito</name>
    <dbReference type="NCBI Taxonomy" id="38569"/>
    <lineage>
        <taxon>Eukaryota</taxon>
        <taxon>Metazoa</taxon>
        <taxon>Ecdysozoa</taxon>
        <taxon>Arthropoda</taxon>
        <taxon>Hexapoda</taxon>
        <taxon>Insecta</taxon>
        <taxon>Pterygota</taxon>
        <taxon>Neoptera</taxon>
        <taxon>Endopterygota</taxon>
        <taxon>Diptera</taxon>
        <taxon>Nematocera</taxon>
        <taxon>Culicoidea</taxon>
        <taxon>Culicidae</taxon>
        <taxon>Culicinae</taxon>
        <taxon>Culicini</taxon>
        <taxon>Culex</taxon>
        <taxon>Culex</taxon>
    </lineage>
</organism>
<protein>
    <submittedName>
        <fullName evidence="10">Uncharacterized protein</fullName>
    </submittedName>
</protein>
<evidence type="ECO:0000256" key="2">
    <source>
        <dbReference type="ARBA" id="ARBA00009358"/>
    </source>
</evidence>
<dbReference type="GO" id="GO:0005783">
    <property type="term" value="C:endoplasmic reticulum"/>
    <property type="evidence" value="ECO:0007669"/>
    <property type="project" value="UniProtKB-SubCell"/>
</dbReference>
<evidence type="ECO:0000256" key="4">
    <source>
        <dbReference type="ARBA" id="ARBA00022574"/>
    </source>
</evidence>
<keyword evidence="3" id="KW-0813">Transport</keyword>
<keyword evidence="5" id="KW-0677">Repeat</keyword>
<name>A0ABD1DTC3_CULPP</name>
<dbReference type="AlphaFoldDB" id="A0ABD1DTC3"/>
<dbReference type="InterPro" id="IPR036322">
    <property type="entry name" value="WD40_repeat_dom_sf"/>
</dbReference>
<sequence length="116" mass="13117">MAQQDKHNGAVRSMDYNPYHNKLLASGASESKIFIWDLNITAAPMSSGTKAQPFEDVQSIAWNRQVQHILASVFSSRCVIWDLRKNNTIIKLTDTQSRIRWRAPSSGTRKWPPSCG</sequence>
<dbReference type="SUPFAM" id="SSF50978">
    <property type="entry name" value="WD40 repeat-like"/>
    <property type="match status" value="1"/>
</dbReference>
<evidence type="ECO:0000256" key="5">
    <source>
        <dbReference type="ARBA" id="ARBA00022737"/>
    </source>
</evidence>
<evidence type="ECO:0000256" key="3">
    <source>
        <dbReference type="ARBA" id="ARBA00022448"/>
    </source>
</evidence>
<keyword evidence="8" id="KW-0653">Protein transport</keyword>